<dbReference type="Pfam" id="PF00005">
    <property type="entry name" value="ABC_tran"/>
    <property type="match status" value="1"/>
</dbReference>
<dbReference type="AlphaFoldDB" id="A0A318R4S4"/>
<keyword evidence="2" id="KW-0813">Transport</keyword>
<evidence type="ECO:0000256" key="4">
    <source>
        <dbReference type="ARBA" id="ARBA00022840"/>
    </source>
</evidence>
<reference evidence="6 7" key="1">
    <citation type="journal article" date="2018" name="Appl. Environ. Microbiol.">
        <title>Genome rearrangement shapes Prochlorococcus ecological adaptation.</title>
        <authorList>
            <person name="Yan W."/>
            <person name="Wei S."/>
            <person name="Wang Q."/>
            <person name="Xiao X."/>
            <person name="Zeng Q."/>
            <person name="Jiao N."/>
            <person name="Zhang R."/>
        </authorList>
    </citation>
    <scope>NUCLEOTIDE SEQUENCE [LARGE SCALE GENOMIC DNA]</scope>
    <source>
        <strain evidence="6 7">XMU1408</strain>
    </source>
</reference>
<keyword evidence="4" id="KW-0067">ATP-binding</keyword>
<dbReference type="PROSITE" id="PS00211">
    <property type="entry name" value="ABC_TRANSPORTER_1"/>
    <property type="match status" value="1"/>
</dbReference>
<dbReference type="SUPFAM" id="SSF52540">
    <property type="entry name" value="P-loop containing nucleoside triphosphate hydrolases"/>
    <property type="match status" value="1"/>
</dbReference>
<dbReference type="Proteomes" id="UP000247807">
    <property type="component" value="Unassembled WGS sequence"/>
</dbReference>
<organism evidence="6 7">
    <name type="scientific">Prochlorococcus marinus XMU1408</name>
    <dbReference type="NCBI Taxonomy" id="2213228"/>
    <lineage>
        <taxon>Bacteria</taxon>
        <taxon>Bacillati</taxon>
        <taxon>Cyanobacteriota</taxon>
        <taxon>Cyanophyceae</taxon>
        <taxon>Synechococcales</taxon>
        <taxon>Prochlorococcaceae</taxon>
        <taxon>Prochlorococcus</taxon>
    </lineage>
</organism>
<name>A0A318R4S4_PROMR</name>
<comment type="caution">
    <text evidence="6">The sequence shown here is derived from an EMBL/GenBank/DDBJ whole genome shotgun (WGS) entry which is preliminary data.</text>
</comment>
<evidence type="ECO:0000256" key="3">
    <source>
        <dbReference type="ARBA" id="ARBA00022741"/>
    </source>
</evidence>
<feature type="domain" description="ABC transporter" evidence="5">
    <location>
        <begin position="4"/>
        <end position="234"/>
    </location>
</feature>
<dbReference type="PANTHER" id="PTHR42711">
    <property type="entry name" value="ABC TRANSPORTER ATP-BINDING PROTEIN"/>
    <property type="match status" value="1"/>
</dbReference>
<protein>
    <submittedName>
        <fullName evidence="6">Lysozyme</fullName>
    </submittedName>
</protein>
<evidence type="ECO:0000313" key="7">
    <source>
        <dbReference type="Proteomes" id="UP000247807"/>
    </source>
</evidence>
<dbReference type="OrthoDB" id="9804819at2"/>
<gene>
    <name evidence="6" type="ORF">DNJ73_02450</name>
</gene>
<dbReference type="SMART" id="SM00382">
    <property type="entry name" value="AAA"/>
    <property type="match status" value="1"/>
</dbReference>
<dbReference type="Pfam" id="PF13732">
    <property type="entry name" value="DrrA1-3_C"/>
    <property type="match status" value="1"/>
</dbReference>
<sequence>MFFIQLKDLFKSYGPVRALNGLNLKVSKGSLYGLLGPNGAGKSTALRIICTLLDPDSGDVEVAGHNALIEEKATRRSLGYVAQEVAIDKILTGRELLQLQGDLYHLDKNYKKKRIEELIQRLDMQEWIDRRCGSFSGGMKRRLDLASGLLHEPELLILDEPTVGLDIESRSVIWGLLKELRNKKTTILLSSHYLEEVDELADDMAIIDKGKVIASGKPDDLKKELGGDRVTLRVREFSDEFESESVRKIIKNINGVSNVVVNKKQGYSLNFLVRNNEVISNLSEHLSKENFEVFALSHSRPSLDDVYLQATGKTLMDAELELAGKRDFKLENKKSMR</sequence>
<dbReference type="GO" id="GO:0005524">
    <property type="term" value="F:ATP binding"/>
    <property type="evidence" value="ECO:0007669"/>
    <property type="project" value="UniProtKB-KW"/>
</dbReference>
<dbReference type="Gene3D" id="3.40.50.300">
    <property type="entry name" value="P-loop containing nucleotide triphosphate hydrolases"/>
    <property type="match status" value="1"/>
</dbReference>
<evidence type="ECO:0000256" key="1">
    <source>
        <dbReference type="ARBA" id="ARBA00005417"/>
    </source>
</evidence>
<dbReference type="RefSeq" id="WP_158466128.1">
    <property type="nucleotide sequence ID" value="NZ_QJUE01000002.1"/>
</dbReference>
<accession>A0A318R4S4</accession>
<dbReference type="InterPro" id="IPR017871">
    <property type="entry name" value="ABC_transporter-like_CS"/>
</dbReference>
<dbReference type="EMBL" id="QJUE01000002">
    <property type="protein sequence ID" value="PYE02631.1"/>
    <property type="molecule type" value="Genomic_DNA"/>
</dbReference>
<dbReference type="GO" id="GO:0016887">
    <property type="term" value="F:ATP hydrolysis activity"/>
    <property type="evidence" value="ECO:0007669"/>
    <property type="project" value="InterPro"/>
</dbReference>
<evidence type="ECO:0000259" key="5">
    <source>
        <dbReference type="PROSITE" id="PS50893"/>
    </source>
</evidence>
<dbReference type="InterPro" id="IPR025302">
    <property type="entry name" value="DrrA1/2-like_C"/>
</dbReference>
<dbReference type="InterPro" id="IPR003439">
    <property type="entry name" value="ABC_transporter-like_ATP-bd"/>
</dbReference>
<evidence type="ECO:0000256" key="2">
    <source>
        <dbReference type="ARBA" id="ARBA00022448"/>
    </source>
</evidence>
<dbReference type="PROSITE" id="PS50893">
    <property type="entry name" value="ABC_TRANSPORTER_2"/>
    <property type="match status" value="1"/>
</dbReference>
<dbReference type="InterPro" id="IPR003593">
    <property type="entry name" value="AAA+_ATPase"/>
</dbReference>
<dbReference type="PANTHER" id="PTHR42711:SF5">
    <property type="entry name" value="ABC TRANSPORTER ATP-BINDING PROTEIN NATA"/>
    <property type="match status" value="1"/>
</dbReference>
<dbReference type="InterPro" id="IPR027417">
    <property type="entry name" value="P-loop_NTPase"/>
</dbReference>
<evidence type="ECO:0000313" key="6">
    <source>
        <dbReference type="EMBL" id="PYE02631.1"/>
    </source>
</evidence>
<proteinExistence type="inferred from homology"/>
<comment type="similarity">
    <text evidence="1">Belongs to the ABC transporter superfamily.</text>
</comment>
<dbReference type="InterPro" id="IPR050763">
    <property type="entry name" value="ABC_transporter_ATP-binding"/>
</dbReference>
<keyword evidence="3" id="KW-0547">Nucleotide-binding</keyword>